<feature type="region of interest" description="Disordered" evidence="6">
    <location>
        <begin position="40"/>
        <end position="109"/>
    </location>
</feature>
<dbReference type="Pfam" id="PF03105">
    <property type="entry name" value="SPX"/>
    <property type="match status" value="2"/>
</dbReference>
<keyword evidence="4 7" id="KW-1133">Transmembrane helix</keyword>
<name>A0AAE0LFY1_9CHLO</name>
<dbReference type="GO" id="GO:0016020">
    <property type="term" value="C:membrane"/>
    <property type="evidence" value="ECO:0007669"/>
    <property type="project" value="UniProtKB-SubCell"/>
</dbReference>
<comment type="similarity">
    <text evidence="2">Belongs to the SYG1 (TC 2.A.94) family.</text>
</comment>
<evidence type="ECO:0000259" key="9">
    <source>
        <dbReference type="PROSITE" id="PS51382"/>
    </source>
</evidence>
<evidence type="ECO:0000256" key="2">
    <source>
        <dbReference type="ARBA" id="ARBA00009665"/>
    </source>
</evidence>
<gene>
    <name evidence="10" type="ORF">CYMTET_9002</name>
</gene>
<reference evidence="10 11" key="1">
    <citation type="journal article" date="2015" name="Genome Biol. Evol.">
        <title>Comparative Genomics of a Bacterivorous Green Alga Reveals Evolutionary Causalities and Consequences of Phago-Mixotrophic Mode of Nutrition.</title>
        <authorList>
            <person name="Burns J.A."/>
            <person name="Paasch A."/>
            <person name="Narechania A."/>
            <person name="Kim E."/>
        </authorList>
    </citation>
    <scope>NUCLEOTIDE SEQUENCE [LARGE SCALE GENOMIC DNA]</scope>
    <source>
        <strain evidence="10 11">PLY_AMNH</strain>
    </source>
</reference>
<feature type="transmembrane region" description="Helical" evidence="7">
    <location>
        <begin position="413"/>
        <end position="433"/>
    </location>
</feature>
<feature type="region of interest" description="Disordered" evidence="6">
    <location>
        <begin position="718"/>
        <end position="758"/>
    </location>
</feature>
<dbReference type="Gene3D" id="3.40.190.10">
    <property type="entry name" value="Periplasmic binding protein-like II"/>
    <property type="match status" value="2"/>
</dbReference>
<evidence type="ECO:0000256" key="4">
    <source>
        <dbReference type="ARBA" id="ARBA00022989"/>
    </source>
</evidence>
<accession>A0AAE0LFY1</accession>
<proteinExistence type="inferred from homology"/>
<dbReference type="PROSITE" id="PS51382">
    <property type="entry name" value="SPX"/>
    <property type="match status" value="1"/>
</dbReference>
<feature type="transmembrane region" description="Helical" evidence="7">
    <location>
        <begin position="377"/>
        <end position="397"/>
    </location>
</feature>
<dbReference type="Pfam" id="PF03124">
    <property type="entry name" value="EXS"/>
    <property type="match status" value="1"/>
</dbReference>
<evidence type="ECO:0000256" key="5">
    <source>
        <dbReference type="ARBA" id="ARBA00023136"/>
    </source>
</evidence>
<feature type="transmembrane region" description="Helical" evidence="7">
    <location>
        <begin position="282"/>
        <end position="305"/>
    </location>
</feature>
<dbReference type="Proteomes" id="UP001190700">
    <property type="component" value="Unassembled WGS sequence"/>
</dbReference>
<dbReference type="AlphaFoldDB" id="A0AAE0LFY1"/>
<evidence type="ECO:0000256" key="6">
    <source>
        <dbReference type="SAM" id="MobiDB-lite"/>
    </source>
</evidence>
<feature type="transmembrane region" description="Helical" evidence="7">
    <location>
        <begin position="325"/>
        <end position="350"/>
    </location>
</feature>
<feature type="domain" description="SPX" evidence="9">
    <location>
        <begin position="2"/>
        <end position="231"/>
    </location>
</feature>
<organism evidence="10 11">
    <name type="scientific">Cymbomonas tetramitiformis</name>
    <dbReference type="NCBI Taxonomy" id="36881"/>
    <lineage>
        <taxon>Eukaryota</taxon>
        <taxon>Viridiplantae</taxon>
        <taxon>Chlorophyta</taxon>
        <taxon>Pyramimonadophyceae</taxon>
        <taxon>Pyramimonadales</taxon>
        <taxon>Pyramimonadaceae</taxon>
        <taxon>Cymbomonas</taxon>
    </lineage>
</organism>
<feature type="domain" description="EXS" evidence="8">
    <location>
        <begin position="502"/>
        <end position="701"/>
    </location>
</feature>
<feature type="transmembrane region" description="Helical" evidence="7">
    <location>
        <begin position="811"/>
        <end position="833"/>
    </location>
</feature>
<feature type="transmembrane region" description="Helical" evidence="7">
    <location>
        <begin position="553"/>
        <end position="579"/>
    </location>
</feature>
<protein>
    <submittedName>
        <fullName evidence="10">Uncharacterized protein</fullName>
    </submittedName>
</protein>
<dbReference type="InterPro" id="IPR004342">
    <property type="entry name" value="EXS_C"/>
</dbReference>
<dbReference type="PANTHER" id="PTHR10783">
    <property type="entry name" value="XENOTROPIC AND POLYTROPIC RETROVIRUS RECEPTOR 1-RELATED"/>
    <property type="match status" value="1"/>
</dbReference>
<dbReference type="CDD" id="cd14447">
    <property type="entry name" value="SPX"/>
    <property type="match status" value="1"/>
</dbReference>
<evidence type="ECO:0000259" key="8">
    <source>
        <dbReference type="PROSITE" id="PS51380"/>
    </source>
</evidence>
<comment type="subcellular location">
    <subcellularLocation>
        <location evidence="1">Membrane</location>
        <topology evidence="1">Multi-pass membrane protein</topology>
    </subcellularLocation>
</comment>
<evidence type="ECO:0000256" key="7">
    <source>
        <dbReference type="SAM" id="Phobius"/>
    </source>
</evidence>
<evidence type="ECO:0000256" key="1">
    <source>
        <dbReference type="ARBA" id="ARBA00004141"/>
    </source>
</evidence>
<keyword evidence="5 7" id="KW-0472">Membrane</keyword>
<dbReference type="EMBL" id="LGRX02002923">
    <property type="protein sequence ID" value="KAK3283294.1"/>
    <property type="molecule type" value="Genomic_DNA"/>
</dbReference>
<evidence type="ECO:0000256" key="3">
    <source>
        <dbReference type="ARBA" id="ARBA00022692"/>
    </source>
</evidence>
<keyword evidence="11" id="KW-1185">Reference proteome</keyword>
<comment type="caution">
    <text evidence="10">The sequence shown here is derived from an EMBL/GenBank/DDBJ whole genome shotgun (WGS) entry which is preliminary data.</text>
</comment>
<dbReference type="InterPro" id="IPR004331">
    <property type="entry name" value="SPX_dom"/>
</dbReference>
<feature type="region of interest" description="Disordered" evidence="6">
    <location>
        <begin position="836"/>
        <end position="859"/>
    </location>
</feature>
<keyword evidence="3 7" id="KW-0812">Transmembrane</keyword>
<dbReference type="PROSITE" id="PS51380">
    <property type="entry name" value="EXS"/>
    <property type="match status" value="1"/>
</dbReference>
<evidence type="ECO:0000313" key="11">
    <source>
        <dbReference type="Proteomes" id="UP001190700"/>
    </source>
</evidence>
<feature type="transmembrane region" description="Helical" evidence="7">
    <location>
        <begin position="618"/>
        <end position="638"/>
    </location>
</feature>
<dbReference type="SUPFAM" id="SSF53850">
    <property type="entry name" value="Periplasmic binding protein-like II"/>
    <property type="match status" value="1"/>
</dbReference>
<sequence>MVKFGKWLVHNSIPEWSTQYVDYKGLKKMLNLVRIKHRGSTFSSQPGEQYDVSRNDPDPPEAPEAPSAGNNAGHPVLPSANQGSADTNAPRPEAAEGCPDGTGPEGSELVQGAMAACPPNLYFSSNSIYERDFFAAFEANLRKVENFYLGRVQEFEAAVTQVERQLELAVLGSKPKNPLQSARHFRQTLLELVKGFELLENFATTNYLACVKIMKKHDKACRWSASPYVLEHVKECHFRHPHEAQELKKLTEEVIIAVYYKGDRKAGLMGIRQTQNGDSTSAIFSVGLNTGVIFSALLALIFYIAAGWTEPWTSADSDWHAESIIYTWPVFRCALLVCLHVAIFGCNLLVWSEAKVNYRFIFGLDASVKERLTWSSVLRFAQWVMLFIMLCFAMHLLRNTTRLFGSTWWPSHWFFSFLLVAAALLLLLTPFEIPGTFYHTRKNFWRTVLNICRSGTVDVELCTFFMADQLTSQIRALGDLGYTACYYFSGQFIDPHDGEGSCAGEGQFVISAGACLLPYFFRMAQELRRAWRACSAEYHRTDRYMYLLNAGKYATSLITVSLKFAGFGVLPLVVLSTVYSYSWDILKDWGLCRFSNCSTWGSCTFVLMNKDRCYPRWFYYWAIVSNAMLRVTWAFLLVPQAAESMHAETQLLVLAVLEIVRRGQWNLIRIENEHVNNCGKFRVVREIPMLVEADTELENSADSIPRLAERDRALHLMARQKSGSSRNTDELEGGGGKPPSCMQIKPDLPVDSNPPDIKAVMEHPKWTSQSPAADSPGDSRSAALSRMARHIYPVQAPLASRPQWLSSSWSTVWLSFVVLFCTASVLICLQSSLVDGSDSPGNDENGDDPTEPHSPSGSSFPEIILSVAGSSTVYPIAKAWETRYSQLNDNILFTARGGGSSVGAYSVCHTATDIGDMSREFLPSEAMPHADGVTYQCVRHDEDAAMTCHSGYCSPRHDYVTQWTVGRDIVSAFVATGGSADACISRLGGLSFAQLRWIYSSLDTSQLAADGMNLSSTVPNDDFDDDREWSDLGSYPECLHEKIEIWGPDSGSGTQLFFKELVMWRGSETQPEHAQTVEDEGFGRAGSPLHHSRNDNYIIAGVIESGQAIGFVSYAYVQQHQFLTAAPISKEPTLGAQDEAAAPALHPSHQSYHMRRPLFMNVNLEQREKVRGFLTFGFSEEGTRLVEQNGYIPLSPSELTATRMRLNA</sequence>
<evidence type="ECO:0000313" key="10">
    <source>
        <dbReference type="EMBL" id="KAK3283294.1"/>
    </source>
</evidence>